<gene>
    <name evidence="2" type="ORF">H0485_05415</name>
</gene>
<dbReference type="RefSeq" id="WP_226934347.1">
    <property type="nucleotide sequence ID" value="NZ_JACDXX010000004.1"/>
</dbReference>
<evidence type="ECO:0000256" key="1">
    <source>
        <dbReference type="SAM" id="MobiDB-lite"/>
    </source>
</evidence>
<feature type="compositionally biased region" description="Basic and acidic residues" evidence="1">
    <location>
        <begin position="1"/>
        <end position="10"/>
    </location>
</feature>
<proteinExistence type="predicted"/>
<evidence type="ECO:0000313" key="2">
    <source>
        <dbReference type="EMBL" id="MCB5409440.1"/>
    </source>
</evidence>
<reference evidence="2 3" key="1">
    <citation type="submission" date="2020-07" db="EMBL/GenBank/DDBJ databases">
        <title>Pseudogemmobacter sp. nov., isolated from poultry manure in Taiwan.</title>
        <authorList>
            <person name="Lin S.-Y."/>
            <person name="Tang Y.-S."/>
            <person name="Young C.-C."/>
        </authorList>
    </citation>
    <scope>NUCLEOTIDE SEQUENCE [LARGE SCALE GENOMIC DNA]</scope>
    <source>
        <strain evidence="2 3">CC-YST710</strain>
    </source>
</reference>
<keyword evidence="3" id="KW-1185">Reference proteome</keyword>
<comment type="caution">
    <text evidence="2">The sequence shown here is derived from an EMBL/GenBank/DDBJ whole genome shotgun (WGS) entry which is preliminary data.</text>
</comment>
<dbReference type="EMBL" id="JACDXX010000004">
    <property type="protein sequence ID" value="MCB5409440.1"/>
    <property type="molecule type" value="Genomic_DNA"/>
</dbReference>
<feature type="compositionally biased region" description="Low complexity" evidence="1">
    <location>
        <begin position="62"/>
        <end position="71"/>
    </location>
</feature>
<name>A0ABS8CJV8_9RHOB</name>
<evidence type="ECO:0008006" key="4">
    <source>
        <dbReference type="Google" id="ProtNLM"/>
    </source>
</evidence>
<accession>A0ABS8CJV8</accession>
<dbReference type="Proteomes" id="UP001198571">
    <property type="component" value="Unassembled WGS sequence"/>
</dbReference>
<sequence>MTDDDKKPEDGLPPTARSASEDPAPAELAAQTGPEYLDTPEPSGPAPDLRSDPGIAGPVPAPADMASAPAPRRGGGFVAPLLGGALALAAGFALSHYNIFELRSDASQTEARFAALESALKNAQAETGAAASAAGQKAEKALSLAQELSERAGQGAAAEIDALQARLAAAETALSALAETAPDGSVPAAAFASLKAEVDSLKSAGSGGQAAADPEAIRALIGSELDARAAEITAKAEEEATALRETARREAAFNALAEAVNNGQPYAAALAALELDSPPEALSSHAESGIISLAGLVAGFPDAARRALEASLRGEGGQSLSERAWSMLRIGTGARSLSPQQGTDPDAVLSRAEAAAQAGDLATALSELEALPAPGKAAMADWSRSARARLDAAAALAALPAQHPQ</sequence>
<protein>
    <recommendedName>
        <fullName evidence="4">Mitochondrial inner membrane protein</fullName>
    </recommendedName>
</protein>
<feature type="region of interest" description="Disordered" evidence="1">
    <location>
        <begin position="1"/>
        <end position="71"/>
    </location>
</feature>
<organism evidence="2 3">
    <name type="scientific">Pseudogemmobacter faecipullorum</name>
    <dbReference type="NCBI Taxonomy" id="2755041"/>
    <lineage>
        <taxon>Bacteria</taxon>
        <taxon>Pseudomonadati</taxon>
        <taxon>Pseudomonadota</taxon>
        <taxon>Alphaproteobacteria</taxon>
        <taxon>Rhodobacterales</taxon>
        <taxon>Paracoccaceae</taxon>
        <taxon>Pseudogemmobacter</taxon>
    </lineage>
</organism>
<evidence type="ECO:0000313" key="3">
    <source>
        <dbReference type="Proteomes" id="UP001198571"/>
    </source>
</evidence>